<feature type="transmembrane region" description="Helical" evidence="10">
    <location>
        <begin position="427"/>
        <end position="445"/>
    </location>
</feature>
<sequence>MTTARGPQRAGYDAPLAQLAAQPQGWRIRSVIVDEATSDTQSSSKDEQPFLVPLLSGRQRVVFALLSLVWVCSLVLFWTWWLRPEHNADAFRYVANSLILFWSTIIPGYFVIVFARARVSNTARPIPAGWRVAMVVTKAPSEPFEVVRETLVAMLGQSYPHDTWLADEDPSDETIDWCTQHGVFLSSRRGVAAYHNASWPRRTKCKEGNLAYFYDRFGYERYDFVSQLDADHVPAPGYLEAMLRPFMDDRIGYVSAPSICDSNAATSWSARGRLYAEAALHGALQAGYNGGLAPLCIGSHYAVRMTALRDIGGLGPELAEDHSTTLMMNAKGWAGIHAIDAIAHGEGPRTFADMATQEFQWAKSLTVILFRYTKHYIGRLPWRMKAQFLFSQLWYTLFSLTMVASIVMPAIALWTHRVWASIAYPSYLLYAGAVTISILTLMAWVRRTGCYRPYDGKVLSWEGTLFHFARWPWSLLGSLSALADCLRGREFAFRVTPKTATADTRPPVRVVLPYLLISLFCSLPVLIVGDAGSASGFYVLSIINSLIYLLIAGLIVAAHARERGQGKSVISLLFGDGSILERGVFATTALALAIGLYARVPSGVEALFWRSGMEAPIAFAEPVKGQLTLGIYDPEHVFSANDSSVKLEHVFVSWSDPDASARIVGAFDYATSRHRQLMVTLEPWPEQGWSGQALLREVRDGAYDSEIHEICQTMGALNSSLLVRWGHEMETATGRYPWASNDPAGYIAAYRHFVDQCRLVSKRLRFVWSPRGDRGLTEYFPGRAYVDDIGLSVFDCPECGVQPAGDAHSAASILREKYRRVARYGLPVIVAELGVEGRGVRQREQLLDLKDMAEMLPLVTMLVYFNATDNPGVWPKAQQPDWRIAPSLFKLTLAQQAE</sequence>
<feature type="transmembrane region" description="Helical" evidence="10">
    <location>
        <begin position="579"/>
        <end position="598"/>
    </location>
</feature>
<evidence type="ECO:0000256" key="10">
    <source>
        <dbReference type="SAM" id="Phobius"/>
    </source>
</evidence>
<evidence type="ECO:0000313" key="13">
    <source>
        <dbReference type="Proteomes" id="UP001168540"/>
    </source>
</evidence>
<proteinExistence type="inferred from homology"/>
<feature type="active site" description="Nucleophile" evidence="9">
    <location>
        <position position="832"/>
    </location>
</feature>
<name>A0ABT7XRM2_9NEIS</name>
<keyword evidence="4 10" id="KW-0812">Transmembrane</keyword>
<feature type="transmembrane region" description="Helical" evidence="10">
    <location>
        <begin position="393"/>
        <end position="415"/>
    </location>
</feature>
<protein>
    <submittedName>
        <fullName evidence="12">Glycosyltransferase</fullName>
    </submittedName>
</protein>
<dbReference type="Gene3D" id="3.20.20.80">
    <property type="entry name" value="Glycosidases"/>
    <property type="match status" value="1"/>
</dbReference>
<keyword evidence="3" id="KW-0808">Transferase</keyword>
<dbReference type="Gene3D" id="3.90.550.10">
    <property type="entry name" value="Spore Coat Polysaccharide Biosynthesis Protein SpsA, Chain A"/>
    <property type="match status" value="1"/>
</dbReference>
<dbReference type="InterPro" id="IPR017853">
    <property type="entry name" value="GH"/>
</dbReference>
<evidence type="ECO:0000313" key="12">
    <source>
        <dbReference type="EMBL" id="MDN0076370.1"/>
    </source>
</evidence>
<accession>A0ABT7XRM2</accession>
<feature type="transmembrane region" description="Helical" evidence="10">
    <location>
        <begin position="511"/>
        <end position="529"/>
    </location>
</feature>
<comment type="similarity">
    <text evidence="9">Belongs to the glycosyl hydrolase 26 family.</text>
</comment>
<evidence type="ECO:0000259" key="11">
    <source>
        <dbReference type="PROSITE" id="PS51764"/>
    </source>
</evidence>
<keyword evidence="5 9" id="KW-0378">Hydrolase</keyword>
<keyword evidence="6 10" id="KW-1133">Transmembrane helix</keyword>
<evidence type="ECO:0000256" key="2">
    <source>
        <dbReference type="ARBA" id="ARBA00022676"/>
    </source>
</evidence>
<dbReference type="RefSeq" id="WP_289831025.1">
    <property type="nucleotide sequence ID" value="NZ_JAUEDK010000031.1"/>
</dbReference>
<feature type="transmembrane region" description="Helical" evidence="10">
    <location>
        <begin position="535"/>
        <end position="558"/>
    </location>
</feature>
<keyword evidence="2" id="KW-0328">Glycosyltransferase</keyword>
<keyword evidence="7 10" id="KW-0472">Membrane</keyword>
<evidence type="ECO:0000256" key="8">
    <source>
        <dbReference type="ARBA" id="ARBA00023295"/>
    </source>
</evidence>
<dbReference type="SUPFAM" id="SSF53448">
    <property type="entry name" value="Nucleotide-diphospho-sugar transferases"/>
    <property type="match status" value="1"/>
</dbReference>
<evidence type="ECO:0000256" key="7">
    <source>
        <dbReference type="ARBA" id="ARBA00023136"/>
    </source>
</evidence>
<dbReference type="InterPro" id="IPR050321">
    <property type="entry name" value="Glycosyltr_2/OpgH_subfam"/>
</dbReference>
<evidence type="ECO:0000256" key="5">
    <source>
        <dbReference type="ARBA" id="ARBA00022801"/>
    </source>
</evidence>
<evidence type="ECO:0000256" key="3">
    <source>
        <dbReference type="ARBA" id="ARBA00022679"/>
    </source>
</evidence>
<feature type="active site" description="Proton donor" evidence="9">
    <location>
        <position position="728"/>
    </location>
</feature>
<dbReference type="PANTHER" id="PTHR43867">
    <property type="entry name" value="CELLULOSE SYNTHASE CATALYTIC SUBUNIT A [UDP-FORMING]"/>
    <property type="match status" value="1"/>
</dbReference>
<evidence type="ECO:0000256" key="1">
    <source>
        <dbReference type="ARBA" id="ARBA00004141"/>
    </source>
</evidence>
<dbReference type="InterPro" id="IPR022790">
    <property type="entry name" value="GH26_dom"/>
</dbReference>
<feature type="transmembrane region" description="Helical" evidence="10">
    <location>
        <begin position="93"/>
        <end position="115"/>
    </location>
</feature>
<evidence type="ECO:0000256" key="9">
    <source>
        <dbReference type="PROSITE-ProRule" id="PRU01100"/>
    </source>
</evidence>
<feature type="domain" description="GH26" evidence="11">
    <location>
        <begin position="591"/>
        <end position="894"/>
    </location>
</feature>
<dbReference type="SUPFAM" id="SSF51445">
    <property type="entry name" value="(Trans)glycosidases"/>
    <property type="match status" value="1"/>
</dbReference>
<dbReference type="Pfam" id="PF13632">
    <property type="entry name" value="Glyco_trans_2_3"/>
    <property type="match status" value="1"/>
</dbReference>
<dbReference type="InterPro" id="IPR029044">
    <property type="entry name" value="Nucleotide-diphossugar_trans"/>
</dbReference>
<evidence type="ECO:0000256" key="4">
    <source>
        <dbReference type="ARBA" id="ARBA00022692"/>
    </source>
</evidence>
<comment type="caution">
    <text evidence="12">The sequence shown here is derived from an EMBL/GenBank/DDBJ whole genome shotgun (WGS) entry which is preliminary data.</text>
</comment>
<feature type="transmembrane region" description="Helical" evidence="10">
    <location>
        <begin position="61"/>
        <end position="81"/>
    </location>
</feature>
<reference evidence="12" key="1">
    <citation type="submission" date="2023-06" db="EMBL/GenBank/DDBJ databases">
        <authorList>
            <person name="Zhang S."/>
        </authorList>
    </citation>
    <scope>NUCLEOTIDE SEQUENCE</scope>
    <source>
        <strain evidence="12">SG2303</strain>
    </source>
</reference>
<keyword evidence="13" id="KW-1185">Reference proteome</keyword>
<organism evidence="12 13">
    <name type="scientific">Crenobacter oryzisoli</name>
    <dbReference type="NCBI Taxonomy" id="3056844"/>
    <lineage>
        <taxon>Bacteria</taxon>
        <taxon>Pseudomonadati</taxon>
        <taxon>Pseudomonadota</taxon>
        <taxon>Betaproteobacteria</taxon>
        <taxon>Neisseriales</taxon>
        <taxon>Neisseriaceae</taxon>
        <taxon>Crenobacter</taxon>
    </lineage>
</organism>
<comment type="subcellular location">
    <subcellularLocation>
        <location evidence="1">Membrane</location>
        <topology evidence="1">Multi-pass membrane protein</topology>
    </subcellularLocation>
</comment>
<evidence type="ECO:0000256" key="6">
    <source>
        <dbReference type="ARBA" id="ARBA00022989"/>
    </source>
</evidence>
<gene>
    <name evidence="12" type="ORF">QU481_15965</name>
</gene>
<keyword evidence="8 9" id="KW-0326">Glycosidase</keyword>
<dbReference type="PANTHER" id="PTHR43867:SF2">
    <property type="entry name" value="CELLULOSE SYNTHASE CATALYTIC SUBUNIT A [UDP-FORMING]"/>
    <property type="match status" value="1"/>
</dbReference>
<dbReference type="EMBL" id="JAUEDK010000031">
    <property type="protein sequence ID" value="MDN0076370.1"/>
    <property type="molecule type" value="Genomic_DNA"/>
</dbReference>
<dbReference type="Proteomes" id="UP001168540">
    <property type="component" value="Unassembled WGS sequence"/>
</dbReference>
<dbReference type="InterPro" id="IPR001173">
    <property type="entry name" value="Glyco_trans_2-like"/>
</dbReference>
<dbReference type="PROSITE" id="PS51764">
    <property type="entry name" value="GH26"/>
    <property type="match status" value="1"/>
</dbReference>